<protein>
    <submittedName>
        <fullName evidence="1">Uncharacterized protein</fullName>
    </submittedName>
</protein>
<evidence type="ECO:0000313" key="1">
    <source>
        <dbReference type="EMBL" id="SDG99455.1"/>
    </source>
</evidence>
<gene>
    <name evidence="1" type="ORF">SAMN04488062_103310</name>
</gene>
<dbReference type="AlphaFoldDB" id="A0A1G7YSV8"/>
<accession>A0A1G7YSV8</accession>
<organism evidence="1 2">
    <name type="scientific">Flavobacterium omnivorum</name>
    <dbReference type="NCBI Taxonomy" id="178355"/>
    <lineage>
        <taxon>Bacteria</taxon>
        <taxon>Pseudomonadati</taxon>
        <taxon>Bacteroidota</taxon>
        <taxon>Flavobacteriia</taxon>
        <taxon>Flavobacteriales</taxon>
        <taxon>Flavobacteriaceae</taxon>
        <taxon>Flavobacterium</taxon>
    </lineage>
</organism>
<dbReference type="OrthoDB" id="1340039at2"/>
<dbReference type="RefSeq" id="WP_091255998.1">
    <property type="nucleotide sequence ID" value="NZ_FNDB01000003.1"/>
</dbReference>
<keyword evidence="2" id="KW-1185">Reference proteome</keyword>
<sequence>MILKGYPYIPKGSDFDSNNTPLNRFTFKSDIVNQQYIVEALMLKHDIYVVQFYLKSHRLSGKRFNLLLDNPKEKNNKHVFYVLNTITNICLEIYKKNPNASFGFMGAPTSKESNPKKNKANINPDRTIKDTKRHRIYSLYVKRYFSPEKFSHIVFNQSSCYLLKNNSNKKLDTSLSNDYHNELIKTKISNS</sequence>
<reference evidence="2" key="1">
    <citation type="submission" date="2016-10" db="EMBL/GenBank/DDBJ databases">
        <authorList>
            <person name="Varghese N."/>
            <person name="Submissions S."/>
        </authorList>
    </citation>
    <scope>NUCLEOTIDE SEQUENCE [LARGE SCALE GENOMIC DNA]</scope>
    <source>
        <strain evidence="2">CGMCC 1.2747</strain>
    </source>
</reference>
<name>A0A1G7YSV8_9FLAO</name>
<dbReference type="Proteomes" id="UP000199274">
    <property type="component" value="Unassembled WGS sequence"/>
</dbReference>
<evidence type="ECO:0000313" key="2">
    <source>
        <dbReference type="Proteomes" id="UP000199274"/>
    </source>
</evidence>
<dbReference type="EMBL" id="FNDB01000003">
    <property type="protein sequence ID" value="SDG99455.1"/>
    <property type="molecule type" value="Genomic_DNA"/>
</dbReference>
<proteinExistence type="predicted"/>